<proteinExistence type="predicted"/>
<protein>
    <submittedName>
        <fullName evidence="1">Putative secreted protein</fullName>
    </submittedName>
</protein>
<accession>A0A2M4B3R0</accession>
<sequence>MAFGTFSSSSRPIQLVCCLPISSSATNARRVDRRSSIGHGMTSNWAYRTFRSTMARSVMMKSKTPSPNNSLPHGQVLMSGGNAVTTIFSRFQKRTFPPMSLYQSLKLCRNCCLSLKVVK</sequence>
<dbReference type="EMBL" id="GGFK01014353">
    <property type="protein sequence ID" value="MBW47674.1"/>
    <property type="molecule type" value="Transcribed_RNA"/>
</dbReference>
<reference evidence="1" key="1">
    <citation type="submission" date="2018-01" db="EMBL/GenBank/DDBJ databases">
        <title>An insight into the sialome of Amazonian anophelines.</title>
        <authorList>
            <person name="Ribeiro J.M."/>
            <person name="Scarpassa V."/>
            <person name="Calvo E."/>
        </authorList>
    </citation>
    <scope>NUCLEOTIDE SEQUENCE</scope>
    <source>
        <tissue evidence="1">Salivary glands</tissue>
    </source>
</reference>
<evidence type="ECO:0000313" key="1">
    <source>
        <dbReference type="EMBL" id="MBW47674.1"/>
    </source>
</evidence>
<dbReference type="AlphaFoldDB" id="A0A2M4B3R0"/>
<organism evidence="1">
    <name type="scientific">Anopheles triannulatus</name>
    <dbReference type="NCBI Taxonomy" id="58253"/>
    <lineage>
        <taxon>Eukaryota</taxon>
        <taxon>Metazoa</taxon>
        <taxon>Ecdysozoa</taxon>
        <taxon>Arthropoda</taxon>
        <taxon>Hexapoda</taxon>
        <taxon>Insecta</taxon>
        <taxon>Pterygota</taxon>
        <taxon>Neoptera</taxon>
        <taxon>Endopterygota</taxon>
        <taxon>Diptera</taxon>
        <taxon>Nematocera</taxon>
        <taxon>Culicoidea</taxon>
        <taxon>Culicidae</taxon>
        <taxon>Anophelinae</taxon>
        <taxon>Anopheles</taxon>
    </lineage>
</organism>
<name>A0A2M4B3R0_9DIPT</name>